<dbReference type="GO" id="GO:0005886">
    <property type="term" value="C:plasma membrane"/>
    <property type="evidence" value="ECO:0007669"/>
    <property type="project" value="TreeGrafter"/>
</dbReference>
<proteinExistence type="inferred from homology"/>
<comment type="similarity">
    <text evidence="1">Belongs to the major facilitator superfamily.</text>
</comment>
<dbReference type="GO" id="GO:0015293">
    <property type="term" value="F:symporter activity"/>
    <property type="evidence" value="ECO:0007669"/>
    <property type="project" value="InterPro"/>
</dbReference>
<comment type="caution">
    <text evidence="2">The sequence shown here is derived from an EMBL/GenBank/DDBJ whole genome shotgun (WGS) entry which is preliminary data.</text>
</comment>
<sequence length="191" mass="21202">MCLFLSRRLKLQIQCKKVSSISWTHWFKKMLYYQVALVYTLTRLVTNVSQVNIFHCGFSLVSHFLFFPRQVTGISMESMLVGENLNGCAFVYGSLSFVDKLSCGLALFVLESYQGKRVTSFPIRSPPDNNIFSSGSPDVMGNLGSNVSHSVNRYGLGVIPATCAFVSAVITYTMELPDTTSSRTLVEPLLA</sequence>
<reference evidence="2 3" key="1">
    <citation type="journal article" date="2014" name="Agronomy (Basel)">
        <title>A Draft Genome Sequence for Ensete ventricosum, the Drought-Tolerant Tree Against Hunger.</title>
        <authorList>
            <person name="Harrison J."/>
            <person name="Moore K.A."/>
            <person name="Paszkiewicz K."/>
            <person name="Jones T."/>
            <person name="Grant M."/>
            <person name="Ambacheew D."/>
            <person name="Muzemil S."/>
            <person name="Studholme D.J."/>
        </authorList>
    </citation>
    <scope>NUCLEOTIDE SEQUENCE [LARGE SCALE GENOMIC DNA]</scope>
</reference>
<dbReference type="PANTHER" id="PTHR11328:SF28">
    <property type="entry name" value="MAJOR FACILITATOR SUPERFAMILY DOMAIN-CONTAINING PROTEIN 12"/>
    <property type="match status" value="1"/>
</dbReference>
<name>A0A444G806_ENSVE</name>
<organism evidence="2 3">
    <name type="scientific">Ensete ventricosum</name>
    <name type="common">Abyssinian banana</name>
    <name type="synonym">Musa ensete</name>
    <dbReference type="NCBI Taxonomy" id="4639"/>
    <lineage>
        <taxon>Eukaryota</taxon>
        <taxon>Viridiplantae</taxon>
        <taxon>Streptophyta</taxon>
        <taxon>Embryophyta</taxon>
        <taxon>Tracheophyta</taxon>
        <taxon>Spermatophyta</taxon>
        <taxon>Magnoliopsida</taxon>
        <taxon>Liliopsida</taxon>
        <taxon>Zingiberales</taxon>
        <taxon>Musaceae</taxon>
        <taxon>Ensete</taxon>
    </lineage>
</organism>
<accession>A0A444G806</accession>
<protein>
    <submittedName>
        <fullName evidence="2">Uncharacterized protein</fullName>
    </submittedName>
</protein>
<dbReference type="GO" id="GO:0008643">
    <property type="term" value="P:carbohydrate transport"/>
    <property type="evidence" value="ECO:0007669"/>
    <property type="project" value="InterPro"/>
</dbReference>
<dbReference type="InterPro" id="IPR039672">
    <property type="entry name" value="MFS_2"/>
</dbReference>
<evidence type="ECO:0000313" key="3">
    <source>
        <dbReference type="Proteomes" id="UP000287651"/>
    </source>
</evidence>
<dbReference type="Proteomes" id="UP000287651">
    <property type="component" value="Unassembled WGS sequence"/>
</dbReference>
<dbReference type="EMBL" id="AMZH03004605">
    <property type="protein sequence ID" value="RRT68717.1"/>
    <property type="molecule type" value="Genomic_DNA"/>
</dbReference>
<dbReference type="PANTHER" id="PTHR11328">
    <property type="entry name" value="MAJOR FACILITATOR SUPERFAMILY DOMAIN-CONTAINING PROTEIN"/>
    <property type="match status" value="1"/>
</dbReference>
<evidence type="ECO:0000256" key="1">
    <source>
        <dbReference type="ARBA" id="ARBA00008335"/>
    </source>
</evidence>
<gene>
    <name evidence="2" type="ORF">B296_00026874</name>
</gene>
<dbReference type="AlphaFoldDB" id="A0A444G806"/>
<evidence type="ECO:0000313" key="2">
    <source>
        <dbReference type="EMBL" id="RRT68717.1"/>
    </source>
</evidence>